<evidence type="ECO:0000313" key="9">
    <source>
        <dbReference type="EMBL" id="NIK87796.1"/>
    </source>
</evidence>
<dbReference type="EMBL" id="JAASRM010000001">
    <property type="protein sequence ID" value="NIK87796.1"/>
    <property type="molecule type" value="Genomic_DNA"/>
</dbReference>
<evidence type="ECO:0000256" key="6">
    <source>
        <dbReference type="ARBA" id="ARBA00023143"/>
    </source>
</evidence>
<dbReference type="GO" id="GO:0009424">
    <property type="term" value="C:bacterial-type flagellum hook"/>
    <property type="evidence" value="ECO:0007669"/>
    <property type="project" value="InterPro"/>
</dbReference>
<keyword evidence="9" id="KW-0282">Flagellum</keyword>
<gene>
    <name evidence="9" type="ORF">FHS83_001114</name>
</gene>
<evidence type="ECO:0000313" key="10">
    <source>
        <dbReference type="Proteomes" id="UP000570514"/>
    </source>
</evidence>
<keyword evidence="6" id="KW-0975">Bacterial flagellum</keyword>
<dbReference type="SUPFAM" id="SSF64518">
    <property type="entry name" value="Phase 1 flagellin"/>
    <property type="match status" value="1"/>
</dbReference>
<dbReference type="InterPro" id="IPR010930">
    <property type="entry name" value="Flg_bb/hook_C_dom"/>
</dbReference>
<dbReference type="GO" id="GO:0044780">
    <property type="term" value="P:bacterial-type flagellum assembly"/>
    <property type="evidence" value="ECO:0007669"/>
    <property type="project" value="InterPro"/>
</dbReference>
<accession>A0A846MWM0</accession>
<keyword evidence="5" id="KW-0964">Secreted</keyword>
<keyword evidence="10" id="KW-1185">Reference proteome</keyword>
<keyword evidence="9" id="KW-0969">Cilium</keyword>
<dbReference type="PRINTS" id="PR01005">
    <property type="entry name" value="FLGHOOKAP1"/>
</dbReference>
<reference evidence="9 10" key="1">
    <citation type="submission" date="2020-03" db="EMBL/GenBank/DDBJ databases">
        <title>Genomic Encyclopedia of Type Strains, Phase IV (KMG-IV): sequencing the most valuable type-strain genomes for metagenomic binning, comparative biology and taxonomic classification.</title>
        <authorList>
            <person name="Goeker M."/>
        </authorList>
    </citation>
    <scope>NUCLEOTIDE SEQUENCE [LARGE SCALE GENOMIC DNA]</scope>
    <source>
        <strain evidence="9 10">DSM 19867</strain>
    </source>
</reference>
<evidence type="ECO:0000256" key="4">
    <source>
        <dbReference type="ARBA" id="ARBA00016244"/>
    </source>
</evidence>
<proteinExistence type="inferred from homology"/>
<feature type="domain" description="Flagellar hook-associated protein FlgK helical" evidence="8">
    <location>
        <begin position="90"/>
        <end position="316"/>
    </location>
</feature>
<dbReference type="PANTHER" id="PTHR30033">
    <property type="entry name" value="FLAGELLAR HOOK-ASSOCIATED PROTEIN 1"/>
    <property type="match status" value="1"/>
</dbReference>
<name>A0A846MWM0_9PROT</name>
<keyword evidence="9" id="KW-0966">Cell projection</keyword>
<dbReference type="NCBIfam" id="TIGR02492">
    <property type="entry name" value="flgK_ends"/>
    <property type="match status" value="1"/>
</dbReference>
<dbReference type="RefSeq" id="WP_167081703.1">
    <property type="nucleotide sequence ID" value="NZ_BAAADC010000001.1"/>
</dbReference>
<evidence type="ECO:0000259" key="8">
    <source>
        <dbReference type="Pfam" id="PF22638"/>
    </source>
</evidence>
<feature type="domain" description="Flagellar basal-body/hook protein C-terminal" evidence="7">
    <location>
        <begin position="667"/>
        <end position="708"/>
    </location>
</feature>
<dbReference type="AlphaFoldDB" id="A0A846MWM0"/>
<dbReference type="PANTHER" id="PTHR30033:SF1">
    <property type="entry name" value="FLAGELLAR HOOK-ASSOCIATED PROTEIN 1"/>
    <property type="match status" value="1"/>
</dbReference>
<dbReference type="InterPro" id="IPR053927">
    <property type="entry name" value="FlgK_helical"/>
</dbReference>
<sequence length="710" mass="72657">MGLNGILSGALTSLQANTTAMKVVSQNISNLNTQNYARRVVDFSPLGAAGAPVGVTIQDIRRVSDQYLAQEALSATSASNQYDVQTTTFNQINSLLGSPGDGQALTTKLQGVFSALNSAQLSSTSSVSQGAVVNKMKSLASSISSLSSQLDNLANQADGQLTTAVSQANTLIKQIYDYNQLIKTASVHGNSDTVYLDQRASALNSLAQMMDLRVAPQDDGSVLVTTQDGMNLVSDSYASLSYAGGKNGVYGTIQAQDTNGATGNPIGSVQSLDSHLTSGSMRGLIDMRDTTIAGLKNELGSFAKTVANSFNAVHNENSAYPAPSTMDGRDTGLLASDSLNFSGKTTITLTDSSGAAVGSAAIDFGAGTITTGAGTFNFTNSIGSFTNNLNSALSSVSPGASASFADGQLSLDGGAHGLVITNPVSATPGQRGGTNFSQFFGLNDVFSTSLPSISATGMSGSDALNLASNGTIDLVLKNASGDIASKVSVNITAGMTVNQALTAINTALGSSGSLSLNADGSVSTALSSKLTSGGYQLQVASDTTSRGTTGVSFSQLFGIGANTLGQQSVNFSVKDAVLSDPSRLALCRPATTGTQIISPGDTKGLLALQALTTSKQSFDKAGTLAAQTASLGDYASGMYQDIATKSADAASNKTTQADRLTEAQNRMANQSGVNLDEELSNMIIYQRSYSASARLLNTVSDLYDVLLSIK</sequence>
<evidence type="ECO:0000259" key="7">
    <source>
        <dbReference type="Pfam" id="PF06429"/>
    </source>
</evidence>
<comment type="similarity">
    <text evidence="3">Belongs to the flagella basal body rod proteins family.</text>
</comment>
<protein>
    <recommendedName>
        <fullName evidence="4">Flagellar hook-associated protein 1</fullName>
    </recommendedName>
</protein>
<evidence type="ECO:0000256" key="1">
    <source>
        <dbReference type="ARBA" id="ARBA00004365"/>
    </source>
</evidence>
<evidence type="ECO:0000256" key="5">
    <source>
        <dbReference type="ARBA" id="ARBA00022525"/>
    </source>
</evidence>
<comment type="subcellular location">
    <subcellularLocation>
        <location evidence="1">Bacterial flagellum</location>
    </subcellularLocation>
    <subcellularLocation>
        <location evidence="2">Secreted</location>
    </subcellularLocation>
</comment>
<evidence type="ECO:0000256" key="3">
    <source>
        <dbReference type="ARBA" id="ARBA00009677"/>
    </source>
</evidence>
<comment type="caution">
    <text evidence="9">The sequence shown here is derived from an EMBL/GenBank/DDBJ whole genome shotgun (WGS) entry which is preliminary data.</text>
</comment>
<dbReference type="Proteomes" id="UP000570514">
    <property type="component" value="Unassembled WGS sequence"/>
</dbReference>
<dbReference type="GO" id="GO:0005198">
    <property type="term" value="F:structural molecule activity"/>
    <property type="evidence" value="ECO:0007669"/>
    <property type="project" value="InterPro"/>
</dbReference>
<evidence type="ECO:0000256" key="2">
    <source>
        <dbReference type="ARBA" id="ARBA00004613"/>
    </source>
</evidence>
<organism evidence="9 10">
    <name type="scientific">Rhizomicrobium palustre</name>
    <dbReference type="NCBI Taxonomy" id="189966"/>
    <lineage>
        <taxon>Bacteria</taxon>
        <taxon>Pseudomonadati</taxon>
        <taxon>Pseudomonadota</taxon>
        <taxon>Alphaproteobacteria</taxon>
        <taxon>Micropepsales</taxon>
        <taxon>Micropepsaceae</taxon>
        <taxon>Rhizomicrobium</taxon>
    </lineage>
</organism>
<dbReference type="GO" id="GO:0005576">
    <property type="term" value="C:extracellular region"/>
    <property type="evidence" value="ECO:0007669"/>
    <property type="project" value="UniProtKB-SubCell"/>
</dbReference>
<dbReference type="InterPro" id="IPR002371">
    <property type="entry name" value="FlgK"/>
</dbReference>
<dbReference type="Pfam" id="PF22638">
    <property type="entry name" value="FlgK_D1"/>
    <property type="match status" value="1"/>
</dbReference>
<dbReference type="Pfam" id="PF06429">
    <property type="entry name" value="Flg_bbr_C"/>
    <property type="match status" value="1"/>
</dbReference>